<feature type="transmembrane region" description="Helical" evidence="7">
    <location>
        <begin position="41"/>
        <end position="64"/>
    </location>
</feature>
<keyword evidence="5 7" id="KW-1133">Transmembrane helix</keyword>
<evidence type="ECO:0000256" key="3">
    <source>
        <dbReference type="ARBA" id="ARBA00022692"/>
    </source>
</evidence>
<comment type="caution">
    <text evidence="8">The sequence shown here is derived from an EMBL/GenBank/DDBJ whole genome shotgun (WGS) entry which is preliminary data.</text>
</comment>
<comment type="similarity">
    <text evidence="2 7">Belongs to the derlin family.</text>
</comment>
<evidence type="ECO:0000256" key="2">
    <source>
        <dbReference type="ARBA" id="ARBA00008917"/>
    </source>
</evidence>
<gene>
    <name evidence="8" type="ORF">EG327_006707</name>
</gene>
<evidence type="ECO:0000256" key="7">
    <source>
        <dbReference type="RuleBase" id="RU363059"/>
    </source>
</evidence>
<dbReference type="EMBL" id="WNWR01000397">
    <property type="protein sequence ID" value="KAE9980057.1"/>
    <property type="molecule type" value="Genomic_DNA"/>
</dbReference>
<evidence type="ECO:0000256" key="1">
    <source>
        <dbReference type="ARBA" id="ARBA00004477"/>
    </source>
</evidence>
<evidence type="ECO:0000256" key="4">
    <source>
        <dbReference type="ARBA" id="ARBA00022824"/>
    </source>
</evidence>
<evidence type="ECO:0000256" key="5">
    <source>
        <dbReference type="ARBA" id="ARBA00022989"/>
    </source>
</evidence>
<keyword evidence="4 7" id="KW-0256">Endoplasmic reticulum</keyword>
<keyword evidence="3 7" id="KW-0812">Transmembrane</keyword>
<dbReference type="SUPFAM" id="SSF144091">
    <property type="entry name" value="Rhomboid-like"/>
    <property type="match status" value="1"/>
</dbReference>
<dbReference type="AlphaFoldDB" id="A0A8H3UZ76"/>
<comment type="function">
    <text evidence="7">May be involved in the degradation of misfolded endoplasmic reticulum (ER) luminal proteins.</text>
</comment>
<accession>A0A8H3UZ76</accession>
<dbReference type="InterPro" id="IPR007599">
    <property type="entry name" value="DER1"/>
</dbReference>
<dbReference type="Proteomes" id="UP000490939">
    <property type="component" value="Unassembled WGS sequence"/>
</dbReference>
<proteinExistence type="inferred from homology"/>
<name>A0A8H3UZ76_VENIN</name>
<organism evidence="8 9">
    <name type="scientific">Venturia inaequalis</name>
    <name type="common">Apple scab fungus</name>
    <dbReference type="NCBI Taxonomy" id="5025"/>
    <lineage>
        <taxon>Eukaryota</taxon>
        <taxon>Fungi</taxon>
        <taxon>Dikarya</taxon>
        <taxon>Ascomycota</taxon>
        <taxon>Pezizomycotina</taxon>
        <taxon>Dothideomycetes</taxon>
        <taxon>Pleosporomycetidae</taxon>
        <taxon>Venturiales</taxon>
        <taxon>Venturiaceae</taxon>
        <taxon>Venturia</taxon>
    </lineage>
</organism>
<evidence type="ECO:0000313" key="9">
    <source>
        <dbReference type="Proteomes" id="UP000490939"/>
    </source>
</evidence>
<reference evidence="8 9" key="1">
    <citation type="submission" date="2019-07" db="EMBL/GenBank/DDBJ databases">
        <title>Venturia inaequalis Genome Resource.</title>
        <authorList>
            <person name="Lichtner F.J."/>
        </authorList>
    </citation>
    <scope>NUCLEOTIDE SEQUENCE [LARGE SCALE GENOMIC DNA]</scope>
    <source>
        <strain evidence="8 9">DMI_063113</strain>
    </source>
</reference>
<feature type="transmembrane region" description="Helical" evidence="7">
    <location>
        <begin position="76"/>
        <end position="99"/>
    </location>
</feature>
<comment type="subcellular location">
    <subcellularLocation>
        <location evidence="1 7">Endoplasmic reticulum membrane</location>
        <topology evidence="1 7">Multi-pass membrane protein</topology>
    </subcellularLocation>
</comment>
<dbReference type="InterPro" id="IPR035952">
    <property type="entry name" value="Rhomboid-like_sf"/>
</dbReference>
<dbReference type="GO" id="GO:0005789">
    <property type="term" value="C:endoplasmic reticulum membrane"/>
    <property type="evidence" value="ECO:0007669"/>
    <property type="project" value="UniProtKB-SubCell"/>
</dbReference>
<dbReference type="PANTHER" id="PTHR11009">
    <property type="entry name" value="DER1-LIKE PROTEIN, DERLIN"/>
    <property type="match status" value="1"/>
</dbReference>
<dbReference type="Pfam" id="PF04511">
    <property type="entry name" value="DER1"/>
    <property type="match status" value="1"/>
</dbReference>
<keyword evidence="9" id="KW-1185">Reference proteome</keyword>
<dbReference type="GO" id="GO:0006950">
    <property type="term" value="P:response to stress"/>
    <property type="evidence" value="ECO:0007669"/>
    <property type="project" value="UniProtKB-ARBA"/>
</dbReference>
<protein>
    <recommendedName>
        <fullName evidence="7">Derlin</fullName>
    </recommendedName>
</protein>
<feature type="transmembrane region" description="Helical" evidence="7">
    <location>
        <begin position="119"/>
        <end position="152"/>
    </location>
</feature>
<evidence type="ECO:0000256" key="6">
    <source>
        <dbReference type="ARBA" id="ARBA00023136"/>
    </source>
</evidence>
<evidence type="ECO:0000313" key="8">
    <source>
        <dbReference type="EMBL" id="KAE9980057.1"/>
    </source>
</evidence>
<keyword evidence="6 7" id="KW-0472">Membrane</keyword>
<sequence>MAEMLGQGGLGGQGGMGGQGGLANGFPLEQWFWEMPPMTRWWTTSAVICSIMVQCHIVSPFNLFYSVRAVFSKGQYWRLLSTFFYFGPLSLDLVFHLFFLQRYSRLLEENSGRSPARFSFLLGFASIFLLALAPVFSIAFLGTALSSVLVYIWSRRNPETLLSFLGLLVFKAPWLPWVLMAFSFAVHGTVPKDEICGVVVGHIWYYFNDIYPPTHGNHRPLDPPQWWVNLWERQPAVELPETGATDVQGDFAAATTAGVQ</sequence>
<feature type="transmembrane region" description="Helical" evidence="7">
    <location>
        <begin position="164"/>
        <end position="186"/>
    </location>
</feature>